<evidence type="ECO:0000313" key="1">
    <source>
        <dbReference type="EMBL" id="GFM38218.1"/>
    </source>
</evidence>
<comment type="caution">
    <text evidence="1">The sequence shown here is derived from an EMBL/GenBank/DDBJ whole genome shotgun (WGS) entry which is preliminary data.</text>
</comment>
<dbReference type="EMBL" id="BLVP01000035">
    <property type="protein sequence ID" value="GFM38218.1"/>
    <property type="molecule type" value="Genomic_DNA"/>
</dbReference>
<name>A0A7J0BWZ1_9BACT</name>
<accession>A0A7J0BWZ1</accession>
<organism evidence="1 2">
    <name type="scientific">Desulfovibrio psychrotolerans</name>
    <dbReference type="NCBI Taxonomy" id="415242"/>
    <lineage>
        <taxon>Bacteria</taxon>
        <taxon>Pseudomonadati</taxon>
        <taxon>Thermodesulfobacteriota</taxon>
        <taxon>Desulfovibrionia</taxon>
        <taxon>Desulfovibrionales</taxon>
        <taxon>Desulfovibrionaceae</taxon>
        <taxon>Desulfovibrio</taxon>
    </lineage>
</organism>
<proteinExistence type="predicted"/>
<reference evidence="1 2" key="1">
    <citation type="submission" date="2020-05" db="EMBL/GenBank/DDBJ databases">
        <title>Draft genome sequence of Desulfovibrio psychrotolerans JS1T.</title>
        <authorList>
            <person name="Ueno A."/>
            <person name="Tamazawa S."/>
            <person name="Tamamura S."/>
            <person name="Murakami T."/>
            <person name="Kiyama T."/>
            <person name="Inomata H."/>
            <person name="Amano Y."/>
            <person name="Miyakawa K."/>
            <person name="Tamaki H."/>
            <person name="Naganuma T."/>
            <person name="Kaneko K."/>
        </authorList>
    </citation>
    <scope>NUCLEOTIDE SEQUENCE [LARGE SCALE GENOMIC DNA]</scope>
    <source>
        <strain evidence="1 2">JS1</strain>
    </source>
</reference>
<dbReference type="AlphaFoldDB" id="A0A7J0BWZ1"/>
<sequence length="60" mass="6445">MAATDWRVGVLMVVMVAREVTHHLLRLYLAMPRAGPPHEAGAGYGCAEAVEQSVQRAEAA</sequence>
<keyword evidence="2" id="KW-1185">Reference proteome</keyword>
<gene>
    <name evidence="1" type="ORF">DSM19430T_29020</name>
</gene>
<evidence type="ECO:0000313" key="2">
    <source>
        <dbReference type="Proteomes" id="UP000503820"/>
    </source>
</evidence>
<dbReference type="Proteomes" id="UP000503820">
    <property type="component" value="Unassembled WGS sequence"/>
</dbReference>
<protein>
    <submittedName>
        <fullName evidence="1">Uncharacterized protein</fullName>
    </submittedName>
</protein>